<name>A0A7J7C321_TRIWF</name>
<sequence length="173" mass="19362">MGAMLSKYFSFSSKKSKNDQTHSGNHQAKAFSITELAKPECLKTKKKIIKKKKKSEPNNNPQERSDVIVSRILTLEEMLLASPGSKFKPNHNNGSGELHVFKHFSKRVHPSSSSAAAESSKAIRVVTANTTTATSMDVQSGKKKRKVSFRLPEEADIFTYYYSSEEKLDNYSL</sequence>
<reference evidence="2 3" key="1">
    <citation type="journal article" date="2020" name="Nat. Commun.">
        <title>Genome of Tripterygium wilfordii and identification of cytochrome P450 involved in triptolide biosynthesis.</title>
        <authorList>
            <person name="Tu L."/>
            <person name="Su P."/>
            <person name="Zhang Z."/>
            <person name="Gao L."/>
            <person name="Wang J."/>
            <person name="Hu T."/>
            <person name="Zhou J."/>
            <person name="Zhang Y."/>
            <person name="Zhao Y."/>
            <person name="Liu Y."/>
            <person name="Song Y."/>
            <person name="Tong Y."/>
            <person name="Lu Y."/>
            <person name="Yang J."/>
            <person name="Xu C."/>
            <person name="Jia M."/>
            <person name="Peters R.J."/>
            <person name="Huang L."/>
            <person name="Gao W."/>
        </authorList>
    </citation>
    <scope>NUCLEOTIDE SEQUENCE [LARGE SCALE GENOMIC DNA]</scope>
    <source>
        <strain evidence="3">cv. XIE 37</strain>
        <tissue evidence="2">Leaf</tissue>
    </source>
</reference>
<dbReference type="InParanoid" id="A0A7J7C321"/>
<protein>
    <submittedName>
        <fullName evidence="2">Uncharacterized protein</fullName>
    </submittedName>
</protein>
<evidence type="ECO:0000256" key="1">
    <source>
        <dbReference type="SAM" id="MobiDB-lite"/>
    </source>
</evidence>
<evidence type="ECO:0000313" key="2">
    <source>
        <dbReference type="EMBL" id="KAF5728549.1"/>
    </source>
</evidence>
<gene>
    <name evidence="2" type="ORF">HS088_TW21G00697</name>
</gene>
<keyword evidence="3" id="KW-1185">Reference proteome</keyword>
<dbReference type="Proteomes" id="UP000593562">
    <property type="component" value="Unassembled WGS sequence"/>
</dbReference>
<organism evidence="2 3">
    <name type="scientific">Tripterygium wilfordii</name>
    <name type="common">Thunder God vine</name>
    <dbReference type="NCBI Taxonomy" id="458696"/>
    <lineage>
        <taxon>Eukaryota</taxon>
        <taxon>Viridiplantae</taxon>
        <taxon>Streptophyta</taxon>
        <taxon>Embryophyta</taxon>
        <taxon>Tracheophyta</taxon>
        <taxon>Spermatophyta</taxon>
        <taxon>Magnoliopsida</taxon>
        <taxon>eudicotyledons</taxon>
        <taxon>Gunneridae</taxon>
        <taxon>Pentapetalae</taxon>
        <taxon>rosids</taxon>
        <taxon>fabids</taxon>
        <taxon>Celastrales</taxon>
        <taxon>Celastraceae</taxon>
        <taxon>Tripterygium</taxon>
    </lineage>
</organism>
<dbReference type="AlphaFoldDB" id="A0A7J7C321"/>
<dbReference type="EMBL" id="JAAARO010000021">
    <property type="protein sequence ID" value="KAF5728549.1"/>
    <property type="molecule type" value="Genomic_DNA"/>
</dbReference>
<proteinExistence type="predicted"/>
<comment type="caution">
    <text evidence="2">The sequence shown here is derived from an EMBL/GenBank/DDBJ whole genome shotgun (WGS) entry which is preliminary data.</text>
</comment>
<feature type="region of interest" description="Disordered" evidence="1">
    <location>
        <begin position="12"/>
        <end position="32"/>
    </location>
</feature>
<evidence type="ECO:0000313" key="3">
    <source>
        <dbReference type="Proteomes" id="UP000593562"/>
    </source>
</evidence>
<accession>A0A7J7C321</accession>